<feature type="compositionally biased region" description="Basic residues" evidence="6">
    <location>
        <begin position="1"/>
        <end position="30"/>
    </location>
</feature>
<dbReference type="EMBL" id="KI913970">
    <property type="protein sequence ID" value="ETV98270.1"/>
    <property type="molecule type" value="Genomic_DNA"/>
</dbReference>
<dbReference type="OrthoDB" id="444945at2759"/>
<dbReference type="PANTHER" id="PTHR11089:SF30">
    <property type="entry name" value="GUANINE NUCLEOTIDE-BINDING PROTEIN-LIKE 3 HOMOLOG"/>
    <property type="match status" value="1"/>
</dbReference>
<evidence type="ECO:0000256" key="3">
    <source>
        <dbReference type="ARBA" id="ARBA00023134"/>
    </source>
</evidence>
<evidence type="ECO:0000256" key="6">
    <source>
        <dbReference type="SAM" id="MobiDB-lite"/>
    </source>
</evidence>
<evidence type="ECO:0008006" key="10">
    <source>
        <dbReference type="Google" id="ProtNLM"/>
    </source>
</evidence>
<feature type="domain" description="G" evidence="7">
    <location>
        <begin position="250"/>
        <end position="357"/>
    </location>
</feature>
<dbReference type="Gene3D" id="3.40.50.300">
    <property type="entry name" value="P-loop containing nucleotide triphosphate hydrolases"/>
    <property type="match status" value="1"/>
</dbReference>
<organism evidence="9">
    <name type="scientific">Aphanomyces invadans</name>
    <dbReference type="NCBI Taxonomy" id="157072"/>
    <lineage>
        <taxon>Eukaryota</taxon>
        <taxon>Sar</taxon>
        <taxon>Stramenopiles</taxon>
        <taxon>Oomycota</taxon>
        <taxon>Saprolegniomycetes</taxon>
        <taxon>Saprolegniales</taxon>
        <taxon>Verrucalvaceae</taxon>
        <taxon>Aphanomyces</taxon>
    </lineage>
</organism>
<dbReference type="Pfam" id="PF08701">
    <property type="entry name" value="GN3L_Grn1"/>
    <property type="match status" value="1"/>
</dbReference>
<evidence type="ECO:0000256" key="4">
    <source>
        <dbReference type="ARBA" id="ARBA00023242"/>
    </source>
</evidence>
<feature type="compositionally biased region" description="Low complexity" evidence="6">
    <location>
        <begin position="546"/>
        <end position="555"/>
    </location>
</feature>
<dbReference type="InterPro" id="IPR050755">
    <property type="entry name" value="TRAFAC_YlqF/YawG_RiboMat"/>
</dbReference>
<dbReference type="VEuPathDB" id="FungiDB:H310_08984"/>
<keyword evidence="2" id="KW-0547">Nucleotide-binding</keyword>
<feature type="region of interest" description="Disordered" evidence="6">
    <location>
        <begin position="486"/>
        <end position="607"/>
    </location>
</feature>
<feature type="region of interest" description="Disordered" evidence="6">
    <location>
        <begin position="1"/>
        <end position="51"/>
    </location>
</feature>
<dbReference type="InterPro" id="IPR014813">
    <property type="entry name" value="Gnl3_N_dom"/>
</dbReference>
<keyword evidence="3" id="KW-0342">GTP-binding</keyword>
<dbReference type="eggNOG" id="KOG2484">
    <property type="taxonomic scope" value="Eukaryota"/>
</dbReference>
<keyword evidence="4" id="KW-0539">Nucleus</keyword>
<feature type="compositionally biased region" description="Basic residues" evidence="6">
    <location>
        <begin position="676"/>
        <end position="687"/>
    </location>
</feature>
<feature type="compositionally biased region" description="Acidic residues" evidence="6">
    <location>
        <begin position="486"/>
        <end position="535"/>
    </location>
</feature>
<comment type="subcellular location">
    <subcellularLocation>
        <location evidence="1">Nucleus</location>
    </subcellularLocation>
</comment>
<accession>A0A024TVT5</accession>
<dbReference type="Pfam" id="PF01926">
    <property type="entry name" value="MMR_HSR1"/>
    <property type="match status" value="1"/>
</dbReference>
<dbReference type="PANTHER" id="PTHR11089">
    <property type="entry name" value="GTP-BINDING PROTEIN-RELATED"/>
    <property type="match status" value="1"/>
</dbReference>
<reference evidence="9" key="1">
    <citation type="submission" date="2013-12" db="EMBL/GenBank/DDBJ databases">
        <title>The Genome Sequence of Aphanomyces invadans NJM9701.</title>
        <authorList>
            <consortium name="The Broad Institute Genomics Platform"/>
            <person name="Russ C."/>
            <person name="Tyler B."/>
            <person name="van West P."/>
            <person name="Dieguez-Uribeondo J."/>
            <person name="Young S.K."/>
            <person name="Zeng Q."/>
            <person name="Gargeya S."/>
            <person name="Fitzgerald M."/>
            <person name="Abouelleil A."/>
            <person name="Alvarado L."/>
            <person name="Chapman S.B."/>
            <person name="Gainer-Dewar J."/>
            <person name="Goldberg J."/>
            <person name="Griggs A."/>
            <person name="Gujja S."/>
            <person name="Hansen M."/>
            <person name="Howarth C."/>
            <person name="Imamovic A."/>
            <person name="Ireland A."/>
            <person name="Larimer J."/>
            <person name="McCowan C."/>
            <person name="Murphy C."/>
            <person name="Pearson M."/>
            <person name="Poon T.W."/>
            <person name="Priest M."/>
            <person name="Roberts A."/>
            <person name="Saif S."/>
            <person name="Shea T."/>
            <person name="Sykes S."/>
            <person name="Wortman J."/>
            <person name="Nusbaum C."/>
            <person name="Birren B."/>
        </authorList>
    </citation>
    <scope>NUCLEOTIDE SEQUENCE [LARGE SCALE GENOMIC DNA]</scope>
    <source>
        <strain evidence="9">NJM9701</strain>
    </source>
</reference>
<protein>
    <recommendedName>
        <fullName evidence="10">CP-type G domain-containing protein</fullName>
    </recommendedName>
</protein>
<dbReference type="AlphaFoldDB" id="A0A024TVT5"/>
<dbReference type="STRING" id="157072.A0A024TVT5"/>
<evidence type="ECO:0000259" key="7">
    <source>
        <dbReference type="Pfam" id="PF01926"/>
    </source>
</evidence>
<feature type="domain" description="Guanine nucleotide-binding protein-like 3 N-terminal" evidence="8">
    <location>
        <begin position="13"/>
        <end position="85"/>
    </location>
</feature>
<evidence type="ECO:0000256" key="5">
    <source>
        <dbReference type="SAM" id="Coils"/>
    </source>
</evidence>
<evidence type="ECO:0000313" key="9">
    <source>
        <dbReference type="EMBL" id="ETV98270.1"/>
    </source>
</evidence>
<dbReference type="GO" id="GO:0005730">
    <property type="term" value="C:nucleolus"/>
    <property type="evidence" value="ECO:0007669"/>
    <property type="project" value="TreeGrafter"/>
</dbReference>
<sequence length="687" mass="76254">MVKKKTKSKRLSLHKKYKILRKVREHKRKERKNERKGVGKKKKTPGIPNNWPFKEELLLQEEQARLAEIERLEKLKTQRKAEKAEKKKAEKRIIDGLAQVPTLTPLSVKQRAQADLKAAVTKADLVVIVLDARDPQGCRALSLEDGLIGHGKKDILLVLNKADLISRDTAEKWVTYLRRFHPTVAVRAADKSIKDVTRKTQSSSSLTSAALHARAQELSTLRDNGFVDPLAHALDDYVRSKKLAPNTFVNVALVGYPNVGKSTLFNSLKRKSIAHVSSKRTCAATLLPLQWFQTCFDVAHTTKALSEAQLGEHIHLIDTPALETAFCDPANVLVKFGLAEEYTMEPVEAVDSVLARADMWNVMQITAVGAYKSTEDFLKKYAVKKQLTRKGGDADVLLAARSVLQALTHGGLPTMTLAPSQSKSRFDLPKWFAMDPVAELEQKLYATNPLAKTSSYLTLKCQGSSHRTGETTEYDVVMGTLKFEDFEHDEEDDEDVNDEEDEDEDSEEVDDAEVEEEDDVEDVDDVEEEEDDDVVEVPPPKRGAKKAAPTKIAAKQVAALSAKMAATSEKKVGKKAAATKDVPPEPKERKSNTPDMMEAPKVEAKKRAKKEAVKELVATKKAPVAKVAEKTSMTKKAPTSKKETVVTKKETNAEKMEVAAPSRKRGAALIEESSRRNPKRATRTSAK</sequence>
<dbReference type="InterPro" id="IPR027417">
    <property type="entry name" value="P-loop_NTPase"/>
</dbReference>
<dbReference type="RefSeq" id="XP_008873145.1">
    <property type="nucleotide sequence ID" value="XM_008874923.1"/>
</dbReference>
<dbReference type="SUPFAM" id="SSF52540">
    <property type="entry name" value="P-loop containing nucleoside triphosphate hydrolases"/>
    <property type="match status" value="2"/>
</dbReference>
<evidence type="ECO:0000256" key="1">
    <source>
        <dbReference type="ARBA" id="ARBA00004123"/>
    </source>
</evidence>
<evidence type="ECO:0000259" key="8">
    <source>
        <dbReference type="Pfam" id="PF08701"/>
    </source>
</evidence>
<dbReference type="GeneID" id="20086034"/>
<proteinExistence type="predicted"/>
<dbReference type="InterPro" id="IPR006073">
    <property type="entry name" value="GTP-bd"/>
</dbReference>
<dbReference type="GO" id="GO:0005525">
    <property type="term" value="F:GTP binding"/>
    <property type="evidence" value="ECO:0007669"/>
    <property type="project" value="UniProtKB-KW"/>
</dbReference>
<keyword evidence="5" id="KW-0175">Coiled coil</keyword>
<feature type="region of interest" description="Disordered" evidence="6">
    <location>
        <begin position="622"/>
        <end position="687"/>
    </location>
</feature>
<feature type="compositionally biased region" description="Basic and acidic residues" evidence="6">
    <location>
        <begin position="640"/>
        <end position="657"/>
    </location>
</feature>
<feature type="coiled-coil region" evidence="5">
    <location>
        <begin position="59"/>
        <end position="92"/>
    </location>
</feature>
<evidence type="ECO:0000256" key="2">
    <source>
        <dbReference type="ARBA" id="ARBA00022741"/>
    </source>
</evidence>
<gene>
    <name evidence="9" type="ORF">H310_08984</name>
</gene>
<name>A0A024TVT5_9STRA</name>
<feature type="compositionally biased region" description="Basic and acidic residues" evidence="6">
    <location>
        <begin position="582"/>
        <end position="607"/>
    </location>
</feature>